<keyword evidence="2" id="KW-0812">Transmembrane</keyword>
<dbReference type="EMBL" id="JBGBPQ010000011">
    <property type="protein sequence ID" value="KAL1515452.1"/>
    <property type="molecule type" value="Genomic_DNA"/>
</dbReference>
<protein>
    <recommendedName>
        <fullName evidence="5">Acid phosphatase</fullName>
    </recommendedName>
</protein>
<dbReference type="Gene3D" id="3.40.50.1000">
    <property type="entry name" value="HAD superfamily/HAD-like"/>
    <property type="match status" value="1"/>
</dbReference>
<sequence>MAEVSARVAVVHSIAALPESCEEGDTVFVDIDETLLVPEPDASEAWARQLAAQLGGGSGWPAACHLWAALQGVCEARACEARATRDALDALRRRGLRVHGLTSRDCRVAEETFRQLAACGLDGIFEQKTLGELARGEGGGAPIWHERGVVYCAGSRKAEGVESFERRGGGGRHGRVVLIDDRLQHVQAVCEALERQGRGFLGLHYVREGADAHGDYALPHSVKLLARALATRRGRAHVLAALDALEGEPARHAHAMPSRRHSLMVASVSFLVGVTVGATALIARGVRRS</sequence>
<gene>
    <name evidence="3" type="ORF">AB1Y20_002077</name>
</gene>
<proteinExistence type="predicted"/>
<accession>A0AB34J7G7</accession>
<keyword evidence="1" id="KW-0732">Signal</keyword>
<keyword evidence="4" id="KW-1185">Reference proteome</keyword>
<keyword evidence="2" id="KW-1133">Transmembrane helix</keyword>
<dbReference type="Pfam" id="PF11019">
    <property type="entry name" value="DUF2608"/>
    <property type="match status" value="1"/>
</dbReference>
<dbReference type="AlphaFoldDB" id="A0AB34J7G7"/>
<keyword evidence="2" id="KW-0472">Membrane</keyword>
<evidence type="ECO:0000256" key="1">
    <source>
        <dbReference type="ARBA" id="ARBA00022729"/>
    </source>
</evidence>
<dbReference type="InterPro" id="IPR036412">
    <property type="entry name" value="HAD-like_sf"/>
</dbReference>
<dbReference type="Proteomes" id="UP001515480">
    <property type="component" value="Unassembled WGS sequence"/>
</dbReference>
<evidence type="ECO:0008006" key="5">
    <source>
        <dbReference type="Google" id="ProtNLM"/>
    </source>
</evidence>
<name>A0AB34J7G7_PRYPA</name>
<organism evidence="3 4">
    <name type="scientific">Prymnesium parvum</name>
    <name type="common">Toxic golden alga</name>
    <dbReference type="NCBI Taxonomy" id="97485"/>
    <lineage>
        <taxon>Eukaryota</taxon>
        <taxon>Haptista</taxon>
        <taxon>Haptophyta</taxon>
        <taxon>Prymnesiophyceae</taxon>
        <taxon>Prymnesiales</taxon>
        <taxon>Prymnesiaceae</taxon>
        <taxon>Prymnesium</taxon>
    </lineage>
</organism>
<evidence type="ECO:0000313" key="4">
    <source>
        <dbReference type="Proteomes" id="UP001515480"/>
    </source>
</evidence>
<dbReference type="InterPro" id="IPR022565">
    <property type="entry name" value="DUF2608"/>
</dbReference>
<dbReference type="InterPro" id="IPR023214">
    <property type="entry name" value="HAD_sf"/>
</dbReference>
<dbReference type="SUPFAM" id="SSF56784">
    <property type="entry name" value="HAD-like"/>
    <property type="match status" value="1"/>
</dbReference>
<evidence type="ECO:0000313" key="3">
    <source>
        <dbReference type="EMBL" id="KAL1515452.1"/>
    </source>
</evidence>
<comment type="caution">
    <text evidence="3">The sequence shown here is derived from an EMBL/GenBank/DDBJ whole genome shotgun (WGS) entry which is preliminary data.</text>
</comment>
<evidence type="ECO:0000256" key="2">
    <source>
        <dbReference type="SAM" id="Phobius"/>
    </source>
</evidence>
<reference evidence="3 4" key="1">
    <citation type="journal article" date="2024" name="Science">
        <title>Giant polyketide synthase enzymes in the biosynthesis of giant marine polyether toxins.</title>
        <authorList>
            <person name="Fallon T.R."/>
            <person name="Shende V.V."/>
            <person name="Wierzbicki I.H."/>
            <person name="Pendleton A.L."/>
            <person name="Watervoot N.F."/>
            <person name="Auber R.P."/>
            <person name="Gonzalez D.J."/>
            <person name="Wisecaver J.H."/>
            <person name="Moore B.S."/>
        </authorList>
    </citation>
    <scope>NUCLEOTIDE SEQUENCE [LARGE SCALE GENOMIC DNA]</scope>
    <source>
        <strain evidence="3 4">12B1</strain>
    </source>
</reference>
<feature type="transmembrane region" description="Helical" evidence="2">
    <location>
        <begin position="263"/>
        <end position="283"/>
    </location>
</feature>